<accession>A0A6J5M5D7</accession>
<feature type="region of interest" description="Disordered" evidence="1">
    <location>
        <begin position="1"/>
        <end position="67"/>
    </location>
</feature>
<evidence type="ECO:0000313" key="2">
    <source>
        <dbReference type="EMBL" id="CAB4140326.1"/>
    </source>
</evidence>
<gene>
    <name evidence="2" type="ORF">UFOVP403_16</name>
</gene>
<feature type="compositionally biased region" description="Gly residues" evidence="1">
    <location>
        <begin position="57"/>
        <end position="67"/>
    </location>
</feature>
<feature type="compositionally biased region" description="Pro residues" evidence="1">
    <location>
        <begin position="8"/>
        <end position="23"/>
    </location>
</feature>
<reference evidence="2" key="1">
    <citation type="submission" date="2020-04" db="EMBL/GenBank/DDBJ databases">
        <authorList>
            <person name="Chiriac C."/>
            <person name="Salcher M."/>
            <person name="Ghai R."/>
            <person name="Kavagutti S V."/>
        </authorList>
    </citation>
    <scope>NUCLEOTIDE SEQUENCE</scope>
</reference>
<feature type="compositionally biased region" description="Polar residues" evidence="1">
    <location>
        <begin position="26"/>
        <end position="43"/>
    </location>
</feature>
<organism evidence="2">
    <name type="scientific">uncultured Caudovirales phage</name>
    <dbReference type="NCBI Taxonomy" id="2100421"/>
    <lineage>
        <taxon>Viruses</taxon>
        <taxon>Duplodnaviria</taxon>
        <taxon>Heunggongvirae</taxon>
        <taxon>Uroviricota</taxon>
        <taxon>Caudoviricetes</taxon>
        <taxon>Peduoviridae</taxon>
        <taxon>Maltschvirus</taxon>
        <taxon>Maltschvirus maltsch</taxon>
    </lineage>
</organism>
<sequence length="67" mass="6710">MCFSQPKIPTPKPPAPPPPPPTPTAMSVQPKPSQIADTSNVATSKKRGKASLTIPLGGMGGGAGLGY</sequence>
<name>A0A6J5M5D7_9CAUD</name>
<evidence type="ECO:0000256" key="1">
    <source>
        <dbReference type="SAM" id="MobiDB-lite"/>
    </source>
</evidence>
<protein>
    <submittedName>
        <fullName evidence="2">Uncharacterized protein</fullName>
    </submittedName>
</protein>
<dbReference type="EMBL" id="LR796375">
    <property type="protein sequence ID" value="CAB4140326.1"/>
    <property type="molecule type" value="Genomic_DNA"/>
</dbReference>
<proteinExistence type="predicted"/>